<dbReference type="SUPFAM" id="SSF52507">
    <property type="entry name" value="Homo-oligomeric flavin-containing Cys decarboxylases, HFCD"/>
    <property type="match status" value="1"/>
</dbReference>
<keyword evidence="6" id="KW-1185">Reference proteome</keyword>
<organism evidence="5 6">
    <name type="scientific">Nadsonia fulvescens var. elongata DSM 6958</name>
    <dbReference type="NCBI Taxonomy" id="857566"/>
    <lineage>
        <taxon>Eukaryota</taxon>
        <taxon>Fungi</taxon>
        <taxon>Dikarya</taxon>
        <taxon>Ascomycota</taxon>
        <taxon>Saccharomycotina</taxon>
        <taxon>Dipodascomycetes</taxon>
        <taxon>Dipodascales</taxon>
        <taxon>Dipodascales incertae sedis</taxon>
        <taxon>Nadsonia</taxon>
    </lineage>
</organism>
<feature type="compositionally biased region" description="Polar residues" evidence="3">
    <location>
        <begin position="336"/>
        <end position="358"/>
    </location>
</feature>
<dbReference type="PANTHER" id="PTHR14359:SF6">
    <property type="entry name" value="PHOSPHOPANTOTHENOYLCYSTEINE DECARBOXYLASE"/>
    <property type="match status" value="1"/>
</dbReference>
<keyword evidence="1" id="KW-0173">Coenzyme A biosynthesis</keyword>
<sequence length="805" mass="84898">MPAPGPSVEPLGLSKPGAPVSPAPAPGPPSAPSPSSSSRTAMALSAAQPPPSTPKPSRIDTRPPLTKSIMREPSNTFPMAANPVGPGSKGTIDDIIKAKPVSATAAASSGASATAPSSGPGSTVPPNLTTRIVASRSVSNGGSVPTTGQVHSPSPFHNPSTSKHSLLVKLPPLATNELVSGFTPTSASSGVSSTASSPFPGNESDADLVRRRSVISFTEPPNHERLHRAASMAKQHYQQNQHQQLSGAASAISSSAANYKASHKRISSPSPASSSRHTSPVTSRQGSIVKAGGLGSTEVTPNTALSSFTSENATSITPDLGSPVSPPMVNKGFGQGSITGSNLAFASESNHSMPSSHDISAPVSSSPPAPAVNHESKKLNIKPKLFTFASNVSSSSSLVSSHESEVAYFPPMTVSAPTTTTMPAPVSTKKTSLIITPGSEATDAGVNKNPATSAANTKSINSNTLNSSTFTHSATSALAMSNASDVFSLSSNSSSSSLSNKNVSNKANGSHEKVRILLAVTGSVASIKIGLIIGKLQQVYGVNGVEIQLIITAAAEHFIQHIRNKIPPDVKIWKDENEWATWKGRTDKVLHVELRRWADILLVAPLSANSLAKIANGICDNLLTSVVRCWNPTTPVMVAPAMNTFMYTNPMTKKHLAIIKEEFPWIEVLKPIEKVLVCGDIGMGGMREWSDIVETMVTRLGGPDDDDDDDEDDDDDDEDDEDETGNENEDEDEDEDDGDNEYEDEYEDEDDNDENQNHINNNNDINDNKNENGDKIHDNDDDNEDLEIVHPETPLETKRGLIRPT</sequence>
<feature type="compositionally biased region" description="Basic and acidic residues" evidence="3">
    <location>
        <begin position="766"/>
        <end position="778"/>
    </location>
</feature>
<feature type="compositionally biased region" description="Basic and acidic residues" evidence="3">
    <location>
        <begin position="787"/>
        <end position="799"/>
    </location>
</feature>
<dbReference type="GO" id="GO:0015937">
    <property type="term" value="P:coenzyme A biosynthetic process"/>
    <property type="evidence" value="ECO:0007669"/>
    <property type="project" value="UniProtKB-KW"/>
</dbReference>
<comment type="similarity">
    <text evidence="2">Belongs to the HFCD (homooligomeric flavin containing Cys decarboxylase) superfamily.</text>
</comment>
<feature type="compositionally biased region" description="Acidic residues" evidence="3">
    <location>
        <begin position="703"/>
        <end position="754"/>
    </location>
</feature>
<dbReference type="OrthoDB" id="1532798at2759"/>
<feature type="compositionally biased region" description="Low complexity" evidence="3">
    <location>
        <begin position="182"/>
        <end position="200"/>
    </location>
</feature>
<evidence type="ECO:0000256" key="3">
    <source>
        <dbReference type="SAM" id="MobiDB-lite"/>
    </source>
</evidence>
<gene>
    <name evidence="5" type="ORF">NADFUDRAFT_81714</name>
</gene>
<dbReference type="GO" id="GO:0010181">
    <property type="term" value="F:FMN binding"/>
    <property type="evidence" value="ECO:0007669"/>
    <property type="project" value="TreeGrafter"/>
</dbReference>
<evidence type="ECO:0000313" key="5">
    <source>
        <dbReference type="EMBL" id="ODQ67121.1"/>
    </source>
</evidence>
<feature type="compositionally biased region" description="Low complexity" evidence="3">
    <location>
        <begin position="102"/>
        <end position="122"/>
    </location>
</feature>
<evidence type="ECO:0000313" key="6">
    <source>
        <dbReference type="Proteomes" id="UP000095009"/>
    </source>
</evidence>
<accession>A0A1E3PNX8</accession>
<dbReference type="InterPro" id="IPR036551">
    <property type="entry name" value="Flavin_trans-like"/>
</dbReference>
<reference evidence="5 6" key="1">
    <citation type="journal article" date="2016" name="Proc. Natl. Acad. Sci. U.S.A.">
        <title>Comparative genomics of biotechnologically important yeasts.</title>
        <authorList>
            <person name="Riley R."/>
            <person name="Haridas S."/>
            <person name="Wolfe K.H."/>
            <person name="Lopes M.R."/>
            <person name="Hittinger C.T."/>
            <person name="Goeker M."/>
            <person name="Salamov A.A."/>
            <person name="Wisecaver J.H."/>
            <person name="Long T.M."/>
            <person name="Calvey C.H."/>
            <person name="Aerts A.L."/>
            <person name="Barry K.W."/>
            <person name="Choi C."/>
            <person name="Clum A."/>
            <person name="Coughlan A.Y."/>
            <person name="Deshpande S."/>
            <person name="Douglass A.P."/>
            <person name="Hanson S.J."/>
            <person name="Klenk H.-P."/>
            <person name="LaButti K.M."/>
            <person name="Lapidus A."/>
            <person name="Lindquist E.A."/>
            <person name="Lipzen A.M."/>
            <person name="Meier-Kolthoff J.P."/>
            <person name="Ohm R.A."/>
            <person name="Otillar R.P."/>
            <person name="Pangilinan J.L."/>
            <person name="Peng Y."/>
            <person name="Rokas A."/>
            <person name="Rosa C.A."/>
            <person name="Scheuner C."/>
            <person name="Sibirny A.A."/>
            <person name="Slot J.C."/>
            <person name="Stielow J.B."/>
            <person name="Sun H."/>
            <person name="Kurtzman C.P."/>
            <person name="Blackwell M."/>
            <person name="Grigoriev I.V."/>
            <person name="Jeffries T.W."/>
        </authorList>
    </citation>
    <scope>NUCLEOTIDE SEQUENCE [LARGE SCALE GENOMIC DNA]</scope>
    <source>
        <strain evidence="5 6">DSM 6958</strain>
    </source>
</reference>
<feature type="domain" description="Flavoprotein" evidence="4">
    <location>
        <begin position="515"/>
        <end position="697"/>
    </location>
</feature>
<evidence type="ECO:0000256" key="2">
    <source>
        <dbReference type="ARBA" id="ARBA00038350"/>
    </source>
</evidence>
<dbReference type="Pfam" id="PF02441">
    <property type="entry name" value="Flavoprotein"/>
    <property type="match status" value="1"/>
</dbReference>
<feature type="compositionally biased region" description="Polar residues" evidence="3">
    <location>
        <begin position="449"/>
        <end position="466"/>
    </location>
</feature>
<dbReference type="PANTHER" id="PTHR14359">
    <property type="entry name" value="HOMO-OLIGOMERIC FLAVIN CONTAINING CYS DECARBOXYLASE FAMILY"/>
    <property type="match status" value="1"/>
</dbReference>
<feature type="compositionally biased region" description="Pro residues" evidence="3">
    <location>
        <begin position="19"/>
        <end position="32"/>
    </location>
</feature>
<evidence type="ECO:0000256" key="1">
    <source>
        <dbReference type="ARBA" id="ARBA00022993"/>
    </source>
</evidence>
<dbReference type="STRING" id="857566.A0A1E3PNX8"/>
<feature type="compositionally biased region" description="Polar residues" evidence="3">
    <location>
        <begin position="297"/>
        <end position="317"/>
    </location>
</feature>
<dbReference type="GO" id="GO:0004633">
    <property type="term" value="F:phosphopantothenoylcysteine decarboxylase activity"/>
    <property type="evidence" value="ECO:0007669"/>
    <property type="project" value="TreeGrafter"/>
</dbReference>
<feature type="region of interest" description="Disordered" evidence="3">
    <location>
        <begin position="439"/>
        <end position="466"/>
    </location>
</feature>
<feature type="compositionally biased region" description="Low complexity" evidence="3">
    <location>
        <begin position="267"/>
        <end position="280"/>
    </location>
</feature>
<dbReference type="Gene3D" id="3.40.50.1950">
    <property type="entry name" value="Flavin prenyltransferase-like"/>
    <property type="match status" value="1"/>
</dbReference>
<feature type="region of interest" description="Disordered" evidence="3">
    <location>
        <begin position="229"/>
        <end position="376"/>
    </location>
</feature>
<feature type="region of interest" description="Disordered" evidence="3">
    <location>
        <begin position="1"/>
        <end position="207"/>
    </location>
</feature>
<name>A0A1E3PNX8_9ASCO</name>
<dbReference type="InterPro" id="IPR003382">
    <property type="entry name" value="Flavoprotein"/>
</dbReference>
<dbReference type="EMBL" id="KV454407">
    <property type="protein sequence ID" value="ODQ67121.1"/>
    <property type="molecule type" value="Genomic_DNA"/>
</dbReference>
<feature type="compositionally biased region" description="Low complexity" evidence="3">
    <location>
        <begin position="33"/>
        <end position="47"/>
    </location>
</feature>
<feature type="compositionally biased region" description="Low complexity" evidence="3">
    <location>
        <begin position="235"/>
        <end position="260"/>
    </location>
</feature>
<dbReference type="Proteomes" id="UP000095009">
    <property type="component" value="Unassembled WGS sequence"/>
</dbReference>
<proteinExistence type="inferred from homology"/>
<feature type="region of interest" description="Disordered" evidence="3">
    <location>
        <begin position="698"/>
        <end position="805"/>
    </location>
</feature>
<protein>
    <recommendedName>
        <fullName evidence="4">Flavoprotein domain-containing protein</fullName>
    </recommendedName>
</protein>
<evidence type="ECO:0000259" key="4">
    <source>
        <dbReference type="Pfam" id="PF02441"/>
    </source>
</evidence>
<feature type="compositionally biased region" description="Polar residues" evidence="3">
    <location>
        <begin position="124"/>
        <end position="164"/>
    </location>
</feature>
<dbReference type="GO" id="GO:0071513">
    <property type="term" value="C:phosphopantothenoylcysteine decarboxylase complex"/>
    <property type="evidence" value="ECO:0007669"/>
    <property type="project" value="TreeGrafter"/>
</dbReference>
<dbReference type="AlphaFoldDB" id="A0A1E3PNX8"/>